<comment type="caution">
    <text evidence="6">The sequence shown here is derived from an EMBL/GenBank/DDBJ whole genome shotgun (WGS) entry which is preliminary data.</text>
</comment>
<proteinExistence type="inferred from homology"/>
<name>A0A6N9TQ43_DISTH</name>
<dbReference type="Pfam" id="PF01951">
    <property type="entry name" value="Archease"/>
    <property type="match status" value="1"/>
</dbReference>
<dbReference type="PANTHER" id="PTHR12682">
    <property type="entry name" value="ARCHEASE"/>
    <property type="match status" value="1"/>
</dbReference>
<evidence type="ECO:0000259" key="5">
    <source>
        <dbReference type="Pfam" id="PF01951"/>
    </source>
</evidence>
<dbReference type="InterPro" id="IPR002804">
    <property type="entry name" value="Archease"/>
</dbReference>
<evidence type="ECO:0000256" key="1">
    <source>
        <dbReference type="ARBA" id="ARBA00007963"/>
    </source>
</evidence>
<evidence type="ECO:0000256" key="4">
    <source>
        <dbReference type="ARBA" id="ARBA00022837"/>
    </source>
</evidence>
<dbReference type="Gene3D" id="3.55.10.10">
    <property type="entry name" value="Archease domain"/>
    <property type="match status" value="1"/>
</dbReference>
<sequence length="135" mass="14329">METFEHGADIGIRGRGPTLEAAFADAARALFSLVVTNLDAVRPVEAVPVRCTGDDLEGLFVAWLNTLLAEADIRGFVFSGFEVSIRGLGLSGTARGEPFDPARHEPGVEVKGATYTELAVRETGPGWIAQCVVDV</sequence>
<dbReference type="AlphaFoldDB" id="A0A6N9TQ43"/>
<dbReference type="EMBL" id="JAAGRR010000162">
    <property type="protein sequence ID" value="NDY43391.1"/>
    <property type="molecule type" value="Genomic_DNA"/>
</dbReference>
<comment type="similarity">
    <text evidence="1">Belongs to the archease family.</text>
</comment>
<evidence type="ECO:0000313" key="6">
    <source>
        <dbReference type="EMBL" id="NDY43391.1"/>
    </source>
</evidence>
<protein>
    <submittedName>
        <fullName evidence="6">Archease</fullName>
    </submittedName>
</protein>
<organism evidence="6 7">
    <name type="scientific">Dissulfurirhabdus thermomarina</name>
    <dbReference type="NCBI Taxonomy" id="1765737"/>
    <lineage>
        <taxon>Bacteria</taxon>
        <taxon>Deltaproteobacteria</taxon>
        <taxon>Dissulfurirhabdaceae</taxon>
        <taxon>Dissulfurirhabdus</taxon>
    </lineage>
</organism>
<keyword evidence="4" id="KW-0106">Calcium</keyword>
<dbReference type="InterPro" id="IPR036820">
    <property type="entry name" value="Archease_dom_sf"/>
</dbReference>
<dbReference type="PANTHER" id="PTHR12682:SF11">
    <property type="entry name" value="PROTEIN ARCHEASE"/>
    <property type="match status" value="1"/>
</dbReference>
<dbReference type="GO" id="GO:0008033">
    <property type="term" value="P:tRNA processing"/>
    <property type="evidence" value="ECO:0007669"/>
    <property type="project" value="UniProtKB-KW"/>
</dbReference>
<feature type="domain" description="Archease" evidence="5">
    <location>
        <begin position="2"/>
        <end position="135"/>
    </location>
</feature>
<dbReference type="InterPro" id="IPR023572">
    <property type="entry name" value="Archease_dom"/>
</dbReference>
<dbReference type="RefSeq" id="WP_163299548.1">
    <property type="nucleotide sequence ID" value="NZ_JAAGRR010000162.1"/>
</dbReference>
<evidence type="ECO:0000256" key="3">
    <source>
        <dbReference type="ARBA" id="ARBA00022723"/>
    </source>
</evidence>
<keyword evidence="3" id="KW-0479">Metal-binding</keyword>
<keyword evidence="2" id="KW-0819">tRNA processing</keyword>
<dbReference type="Proteomes" id="UP000469346">
    <property type="component" value="Unassembled WGS sequence"/>
</dbReference>
<accession>A0A6N9TQ43</accession>
<dbReference type="GO" id="GO:0046872">
    <property type="term" value="F:metal ion binding"/>
    <property type="evidence" value="ECO:0007669"/>
    <property type="project" value="UniProtKB-KW"/>
</dbReference>
<evidence type="ECO:0000256" key="2">
    <source>
        <dbReference type="ARBA" id="ARBA00022694"/>
    </source>
</evidence>
<reference evidence="6 7" key="1">
    <citation type="submission" date="2020-02" db="EMBL/GenBank/DDBJ databases">
        <title>Comparative genomics of sulfur disproportionating microorganisms.</title>
        <authorList>
            <person name="Ward L.M."/>
            <person name="Bertran E."/>
            <person name="Johnston D.T."/>
        </authorList>
    </citation>
    <scope>NUCLEOTIDE SEQUENCE [LARGE SCALE GENOMIC DNA]</scope>
    <source>
        <strain evidence="6 7">DSM 100025</strain>
    </source>
</reference>
<dbReference type="SUPFAM" id="SSF69819">
    <property type="entry name" value="MTH1598-like"/>
    <property type="match status" value="1"/>
</dbReference>
<gene>
    <name evidence="6" type="ORF">G3N55_11130</name>
</gene>
<evidence type="ECO:0000313" key="7">
    <source>
        <dbReference type="Proteomes" id="UP000469346"/>
    </source>
</evidence>
<keyword evidence="7" id="KW-1185">Reference proteome</keyword>